<evidence type="ECO:0000313" key="3">
    <source>
        <dbReference type="Proteomes" id="UP001165060"/>
    </source>
</evidence>
<dbReference type="Proteomes" id="UP001165060">
    <property type="component" value="Unassembled WGS sequence"/>
</dbReference>
<organism evidence="2 3">
    <name type="scientific">Tetraparma gracilis</name>
    <dbReference type="NCBI Taxonomy" id="2962635"/>
    <lineage>
        <taxon>Eukaryota</taxon>
        <taxon>Sar</taxon>
        <taxon>Stramenopiles</taxon>
        <taxon>Ochrophyta</taxon>
        <taxon>Bolidophyceae</taxon>
        <taxon>Parmales</taxon>
        <taxon>Triparmaceae</taxon>
        <taxon>Tetraparma</taxon>
    </lineage>
</organism>
<protein>
    <submittedName>
        <fullName evidence="2">Uncharacterized protein</fullName>
    </submittedName>
</protein>
<accession>A0ABQ6N199</accession>
<gene>
    <name evidence="2" type="ORF">TeGR_g7345</name>
</gene>
<evidence type="ECO:0000313" key="2">
    <source>
        <dbReference type="EMBL" id="GMI37959.1"/>
    </source>
</evidence>
<evidence type="ECO:0000256" key="1">
    <source>
        <dbReference type="SAM" id="MobiDB-lite"/>
    </source>
</evidence>
<sequence>MPPIVAPPADVTQVSPPKELLDGKGRKLKKSKSKRGSKNPSKRASRAASPNADQLAAGGVIVPKGSRRPSITWSRRGSKVGIDAGGAEAAAGDPDPRIGTVLLSPKHVRAQEKELQAEMASDQ</sequence>
<proteinExistence type="predicted"/>
<keyword evidence="3" id="KW-1185">Reference proteome</keyword>
<dbReference type="EMBL" id="BRYB01003505">
    <property type="protein sequence ID" value="GMI37959.1"/>
    <property type="molecule type" value="Genomic_DNA"/>
</dbReference>
<comment type="caution">
    <text evidence="2">The sequence shown here is derived from an EMBL/GenBank/DDBJ whole genome shotgun (WGS) entry which is preliminary data.</text>
</comment>
<reference evidence="2 3" key="1">
    <citation type="journal article" date="2023" name="Commun. Biol.">
        <title>Genome analysis of Parmales, the sister group of diatoms, reveals the evolutionary specialization of diatoms from phago-mixotrophs to photoautotrophs.</title>
        <authorList>
            <person name="Ban H."/>
            <person name="Sato S."/>
            <person name="Yoshikawa S."/>
            <person name="Yamada K."/>
            <person name="Nakamura Y."/>
            <person name="Ichinomiya M."/>
            <person name="Sato N."/>
            <person name="Blanc-Mathieu R."/>
            <person name="Endo H."/>
            <person name="Kuwata A."/>
            <person name="Ogata H."/>
        </authorList>
    </citation>
    <scope>NUCLEOTIDE SEQUENCE [LARGE SCALE GENOMIC DNA]</scope>
</reference>
<name>A0ABQ6N199_9STRA</name>
<feature type="region of interest" description="Disordered" evidence="1">
    <location>
        <begin position="1"/>
        <end position="79"/>
    </location>
</feature>
<feature type="compositionally biased region" description="Basic residues" evidence="1">
    <location>
        <begin position="26"/>
        <end position="45"/>
    </location>
</feature>